<accession>A0ABS1CQK8</accession>
<proteinExistence type="predicted"/>
<feature type="transmembrane region" description="Helical" evidence="1">
    <location>
        <begin position="71"/>
        <end position="91"/>
    </location>
</feature>
<keyword evidence="1" id="KW-0472">Membrane</keyword>
<reference evidence="2 3" key="1">
    <citation type="journal article" date="2020" name="Microorganisms">
        <title>Osmotic Adaptation and Compatible Solute Biosynthesis of Phototrophic Bacteria as Revealed from Genome Analyses.</title>
        <authorList>
            <person name="Imhoff J.F."/>
            <person name="Rahn T."/>
            <person name="Kunzel S."/>
            <person name="Keller A."/>
            <person name="Neulinger S.C."/>
        </authorList>
    </citation>
    <scope>NUCLEOTIDE SEQUENCE [LARGE SCALE GENOMIC DNA]</scope>
    <source>
        <strain evidence="2 3">DSM 15382</strain>
    </source>
</reference>
<feature type="transmembrane region" description="Helical" evidence="1">
    <location>
        <begin position="39"/>
        <end position="59"/>
    </location>
</feature>
<keyword evidence="1" id="KW-1133">Transmembrane helix</keyword>
<evidence type="ECO:0008006" key="4">
    <source>
        <dbReference type="Google" id="ProtNLM"/>
    </source>
</evidence>
<feature type="transmembrane region" description="Helical" evidence="1">
    <location>
        <begin position="97"/>
        <end position="115"/>
    </location>
</feature>
<name>A0ABS1CQK8_9PROT</name>
<dbReference type="RefSeq" id="WP_133219271.1">
    <property type="nucleotide sequence ID" value="NZ_NRSG01000002.1"/>
</dbReference>
<dbReference type="EMBL" id="NRSG01000002">
    <property type="protein sequence ID" value="MBK1656726.1"/>
    <property type="molecule type" value="Genomic_DNA"/>
</dbReference>
<sequence length="140" mass="14886">MSRLPLLFLASAALCLVIGVSMGIAMGIAHDFHLAPVHAHLNLLGWTSLALMGLTFRAWPELTENKVAAATQYLLSAGAAFAFPAGIYLSIEHQSPLLAIAAAMVWMAGALLFLARLVMLLWRGLPAAEPEPALRPMAAE</sequence>
<evidence type="ECO:0000256" key="1">
    <source>
        <dbReference type="SAM" id="Phobius"/>
    </source>
</evidence>
<evidence type="ECO:0000313" key="3">
    <source>
        <dbReference type="Proteomes" id="UP000697995"/>
    </source>
</evidence>
<protein>
    <recommendedName>
        <fullName evidence="4">Cytochrome-c oxidase</fullName>
    </recommendedName>
</protein>
<keyword evidence="1" id="KW-0812">Transmembrane</keyword>
<gene>
    <name evidence="2" type="ORF">CKO45_00605</name>
</gene>
<dbReference type="InterPro" id="IPR036927">
    <property type="entry name" value="Cyt_c_oxase-like_su1_sf"/>
</dbReference>
<dbReference type="Gene3D" id="1.20.210.10">
    <property type="entry name" value="Cytochrome c oxidase-like, subunit I domain"/>
    <property type="match status" value="1"/>
</dbReference>
<comment type="caution">
    <text evidence="2">The sequence shown here is derived from an EMBL/GenBank/DDBJ whole genome shotgun (WGS) entry which is preliminary data.</text>
</comment>
<evidence type="ECO:0000313" key="2">
    <source>
        <dbReference type="EMBL" id="MBK1656726.1"/>
    </source>
</evidence>
<dbReference type="Proteomes" id="UP000697995">
    <property type="component" value="Unassembled WGS sequence"/>
</dbReference>
<dbReference type="SUPFAM" id="SSF81442">
    <property type="entry name" value="Cytochrome c oxidase subunit I-like"/>
    <property type="match status" value="1"/>
</dbReference>
<organism evidence="2 3">
    <name type="scientific">Paracraurococcus ruber</name>
    <dbReference type="NCBI Taxonomy" id="77675"/>
    <lineage>
        <taxon>Bacteria</taxon>
        <taxon>Pseudomonadati</taxon>
        <taxon>Pseudomonadota</taxon>
        <taxon>Alphaproteobacteria</taxon>
        <taxon>Acetobacterales</taxon>
        <taxon>Roseomonadaceae</taxon>
        <taxon>Paracraurococcus</taxon>
    </lineage>
</organism>
<keyword evidence="3" id="KW-1185">Reference proteome</keyword>